<evidence type="ECO:0000256" key="1">
    <source>
        <dbReference type="SAM" id="MobiDB-lite"/>
    </source>
</evidence>
<comment type="caution">
    <text evidence="2">The sequence shown here is derived from an EMBL/GenBank/DDBJ whole genome shotgun (WGS) entry which is preliminary data.</text>
</comment>
<keyword evidence="3" id="KW-1185">Reference proteome</keyword>
<evidence type="ECO:0000313" key="3">
    <source>
        <dbReference type="Proteomes" id="UP000298663"/>
    </source>
</evidence>
<evidence type="ECO:0000313" key="2">
    <source>
        <dbReference type="EMBL" id="TKR77352.1"/>
    </source>
</evidence>
<feature type="compositionally biased region" description="Polar residues" evidence="1">
    <location>
        <begin position="22"/>
        <end position="36"/>
    </location>
</feature>
<dbReference type="Proteomes" id="UP000298663">
    <property type="component" value="Unassembled WGS sequence"/>
</dbReference>
<dbReference type="EMBL" id="AZBU02000005">
    <property type="protein sequence ID" value="TKR77352.1"/>
    <property type="molecule type" value="Genomic_DNA"/>
</dbReference>
<reference evidence="2 3" key="1">
    <citation type="journal article" date="2015" name="Genome Biol.">
        <title>Comparative genomics of Steinernema reveals deeply conserved gene regulatory networks.</title>
        <authorList>
            <person name="Dillman A.R."/>
            <person name="Macchietto M."/>
            <person name="Porter C.F."/>
            <person name="Rogers A."/>
            <person name="Williams B."/>
            <person name="Antoshechkin I."/>
            <person name="Lee M.M."/>
            <person name="Goodwin Z."/>
            <person name="Lu X."/>
            <person name="Lewis E.E."/>
            <person name="Goodrich-Blair H."/>
            <person name="Stock S.P."/>
            <person name="Adams B.J."/>
            <person name="Sternberg P.W."/>
            <person name="Mortazavi A."/>
        </authorList>
    </citation>
    <scope>NUCLEOTIDE SEQUENCE [LARGE SCALE GENOMIC DNA]</scope>
    <source>
        <strain evidence="2 3">ALL</strain>
    </source>
</reference>
<name>A0A4U5N528_STECR</name>
<dbReference type="AlphaFoldDB" id="A0A4U5N528"/>
<reference evidence="2 3" key="2">
    <citation type="journal article" date="2019" name="G3 (Bethesda)">
        <title>Hybrid Assembly of the Genome of the Entomopathogenic Nematode Steinernema carpocapsae Identifies the X-Chromosome.</title>
        <authorList>
            <person name="Serra L."/>
            <person name="Macchietto M."/>
            <person name="Macias-Munoz A."/>
            <person name="McGill C.J."/>
            <person name="Rodriguez I.M."/>
            <person name="Rodriguez B."/>
            <person name="Murad R."/>
            <person name="Mortazavi A."/>
        </authorList>
    </citation>
    <scope>NUCLEOTIDE SEQUENCE [LARGE SCALE GENOMIC DNA]</scope>
    <source>
        <strain evidence="2 3">ALL</strain>
    </source>
</reference>
<feature type="region of interest" description="Disordered" evidence="1">
    <location>
        <begin position="18"/>
        <end position="130"/>
    </location>
</feature>
<protein>
    <submittedName>
        <fullName evidence="2">Uncharacterized protein</fullName>
    </submittedName>
</protein>
<feature type="compositionally biased region" description="Basic and acidic residues" evidence="1">
    <location>
        <begin position="57"/>
        <end position="70"/>
    </location>
</feature>
<sequence length="149" mass="16578">MSFWSYLKFWNSKKRNAENRGDQQLVTSSSATQIQQRVGEKRDNGNGGLHVESGVSEPKKPRMSSEEEIRNYNAVKKPNGAVSAERMSVDTTEEDDEDLVLLGFHSGTSSANTSNLISESPKSQEEPVSWKPTALLHRPLFYPPSPISP</sequence>
<gene>
    <name evidence="2" type="ORF">L596_018346</name>
</gene>
<organism evidence="2 3">
    <name type="scientific">Steinernema carpocapsae</name>
    <name type="common">Entomopathogenic nematode</name>
    <dbReference type="NCBI Taxonomy" id="34508"/>
    <lineage>
        <taxon>Eukaryota</taxon>
        <taxon>Metazoa</taxon>
        <taxon>Ecdysozoa</taxon>
        <taxon>Nematoda</taxon>
        <taxon>Chromadorea</taxon>
        <taxon>Rhabditida</taxon>
        <taxon>Tylenchina</taxon>
        <taxon>Panagrolaimomorpha</taxon>
        <taxon>Strongyloidoidea</taxon>
        <taxon>Steinernematidae</taxon>
        <taxon>Steinernema</taxon>
    </lineage>
</organism>
<feature type="compositionally biased region" description="Polar residues" evidence="1">
    <location>
        <begin position="106"/>
        <end position="121"/>
    </location>
</feature>
<proteinExistence type="predicted"/>
<accession>A0A4U5N528</accession>